<evidence type="ECO:0000256" key="11">
    <source>
        <dbReference type="SAM" id="Phobius"/>
    </source>
</evidence>
<protein>
    <submittedName>
        <fullName evidence="15">Methyl-accepting chemotaxis protein</fullName>
    </submittedName>
</protein>
<dbReference type="CDD" id="cd12913">
    <property type="entry name" value="PDC1_MCP_like"/>
    <property type="match status" value="1"/>
</dbReference>
<dbReference type="InterPro" id="IPR029151">
    <property type="entry name" value="Sensor-like_sf"/>
</dbReference>
<dbReference type="Pfam" id="PF00672">
    <property type="entry name" value="HAMP"/>
    <property type="match status" value="1"/>
</dbReference>
<dbReference type="PANTHER" id="PTHR32089:SF112">
    <property type="entry name" value="LYSOZYME-LIKE PROTEIN-RELATED"/>
    <property type="match status" value="1"/>
</dbReference>
<keyword evidence="8 10" id="KW-0807">Transducer</keyword>
<dbReference type="GO" id="GO:0005886">
    <property type="term" value="C:plasma membrane"/>
    <property type="evidence" value="ECO:0007669"/>
    <property type="project" value="UniProtKB-SubCell"/>
</dbReference>
<dbReference type="CDD" id="cd12912">
    <property type="entry name" value="PDC2_MCP_like"/>
    <property type="match status" value="1"/>
</dbReference>
<proteinExistence type="inferred from homology"/>
<keyword evidence="16" id="KW-1185">Reference proteome</keyword>
<dbReference type="SUPFAM" id="SSF58104">
    <property type="entry name" value="Methyl-accepting chemotaxis protein (MCP) signaling domain"/>
    <property type="match status" value="1"/>
</dbReference>
<dbReference type="Proteomes" id="UP000544872">
    <property type="component" value="Unassembled WGS sequence"/>
</dbReference>
<feature type="domain" description="HAMP" evidence="14">
    <location>
        <begin position="284"/>
        <end position="337"/>
    </location>
</feature>
<dbReference type="CDD" id="cd11386">
    <property type="entry name" value="MCP_signal"/>
    <property type="match status" value="1"/>
</dbReference>
<gene>
    <name evidence="15" type="ORF">FHS48_002893</name>
</gene>
<dbReference type="CDD" id="cd06225">
    <property type="entry name" value="HAMP"/>
    <property type="match status" value="1"/>
</dbReference>
<evidence type="ECO:0000256" key="7">
    <source>
        <dbReference type="ARBA" id="ARBA00023136"/>
    </source>
</evidence>
<evidence type="ECO:0000256" key="8">
    <source>
        <dbReference type="ARBA" id="ARBA00023224"/>
    </source>
</evidence>
<dbReference type="Pfam" id="PF00015">
    <property type="entry name" value="MCPsignal"/>
    <property type="match status" value="1"/>
</dbReference>
<keyword evidence="5 11" id="KW-0812">Transmembrane</keyword>
<feature type="domain" description="T-SNARE coiled-coil homology" evidence="13">
    <location>
        <begin position="529"/>
        <end position="591"/>
    </location>
</feature>
<name>A0A7W9ZJM8_NOVIT</name>
<dbReference type="PROSITE" id="PS50111">
    <property type="entry name" value="CHEMOTAXIS_TRANSDUC_2"/>
    <property type="match status" value="1"/>
</dbReference>
<feature type="domain" description="Methyl-accepting transducer" evidence="12">
    <location>
        <begin position="370"/>
        <end position="613"/>
    </location>
</feature>
<dbReference type="InterPro" id="IPR003660">
    <property type="entry name" value="HAMP_dom"/>
</dbReference>
<keyword evidence="3" id="KW-0145">Chemotaxis</keyword>
<evidence type="ECO:0000256" key="4">
    <source>
        <dbReference type="ARBA" id="ARBA00022519"/>
    </source>
</evidence>
<evidence type="ECO:0000256" key="2">
    <source>
        <dbReference type="ARBA" id="ARBA00022475"/>
    </source>
</evidence>
<dbReference type="AlphaFoldDB" id="A0A7W9ZJM8"/>
<dbReference type="RefSeq" id="WP_260402491.1">
    <property type="nucleotide sequence ID" value="NZ_JACIIX010000011.1"/>
</dbReference>
<keyword evidence="2" id="KW-1003">Cell membrane</keyword>
<evidence type="ECO:0000313" key="16">
    <source>
        <dbReference type="Proteomes" id="UP000544872"/>
    </source>
</evidence>
<evidence type="ECO:0000256" key="1">
    <source>
        <dbReference type="ARBA" id="ARBA00004429"/>
    </source>
</evidence>
<feature type="transmembrane region" description="Helical" evidence="11">
    <location>
        <begin position="257"/>
        <end position="278"/>
    </location>
</feature>
<evidence type="ECO:0000256" key="6">
    <source>
        <dbReference type="ARBA" id="ARBA00022989"/>
    </source>
</evidence>
<dbReference type="SUPFAM" id="SSF103190">
    <property type="entry name" value="Sensory domain-like"/>
    <property type="match status" value="1"/>
</dbReference>
<evidence type="ECO:0000256" key="3">
    <source>
        <dbReference type="ARBA" id="ARBA00022500"/>
    </source>
</evidence>
<dbReference type="InterPro" id="IPR004090">
    <property type="entry name" value="Chemotax_Me-accpt_rcpt"/>
</dbReference>
<evidence type="ECO:0000256" key="10">
    <source>
        <dbReference type="PROSITE-ProRule" id="PRU00284"/>
    </source>
</evidence>
<accession>A0A7W9ZJM8</accession>
<dbReference type="InterPro" id="IPR000727">
    <property type="entry name" value="T_SNARE_dom"/>
</dbReference>
<organism evidence="15 16">
    <name type="scientific">Novispirillum itersonii</name>
    <name type="common">Aquaspirillum itersonii</name>
    <dbReference type="NCBI Taxonomy" id="189"/>
    <lineage>
        <taxon>Bacteria</taxon>
        <taxon>Pseudomonadati</taxon>
        <taxon>Pseudomonadota</taxon>
        <taxon>Alphaproteobacteria</taxon>
        <taxon>Rhodospirillales</taxon>
        <taxon>Novispirillaceae</taxon>
        <taxon>Novispirillum</taxon>
    </lineage>
</organism>
<keyword evidence="6 11" id="KW-1133">Transmembrane helix</keyword>
<dbReference type="GO" id="GO:0004888">
    <property type="term" value="F:transmembrane signaling receptor activity"/>
    <property type="evidence" value="ECO:0007669"/>
    <property type="project" value="InterPro"/>
</dbReference>
<dbReference type="Pfam" id="PF02743">
    <property type="entry name" value="dCache_1"/>
    <property type="match status" value="1"/>
</dbReference>
<keyword evidence="7 11" id="KW-0472">Membrane</keyword>
<reference evidence="15 16" key="1">
    <citation type="submission" date="2020-08" db="EMBL/GenBank/DDBJ databases">
        <title>Genomic Encyclopedia of Type Strains, Phase IV (KMG-IV): sequencing the most valuable type-strain genomes for metagenomic binning, comparative biology and taxonomic classification.</title>
        <authorList>
            <person name="Goeker M."/>
        </authorList>
    </citation>
    <scope>NUCLEOTIDE SEQUENCE [LARGE SCALE GENOMIC DNA]</scope>
    <source>
        <strain evidence="15 16">DSM 11590</strain>
    </source>
</reference>
<evidence type="ECO:0000313" key="15">
    <source>
        <dbReference type="EMBL" id="MBB6211454.1"/>
    </source>
</evidence>
<dbReference type="PROSITE" id="PS50885">
    <property type="entry name" value="HAMP"/>
    <property type="match status" value="1"/>
</dbReference>
<dbReference type="GO" id="GO:0006935">
    <property type="term" value="P:chemotaxis"/>
    <property type="evidence" value="ECO:0007669"/>
    <property type="project" value="UniProtKB-KW"/>
</dbReference>
<sequence length="633" mass="66773">MVAMVLVIFAIFSVYLDRYQKSQIEAELEASLQNTGETAAAGLSDWLEARARLIRMVAETQGETKDDAALESFLKAKVLTETFDTAYLGRENGDFIAWPPPKLPPGFDPRTRPWYAAAVQQKGATMTPPFIQAATKELVMTATVPVMRDGKVVAVAGGNFTLKALGSMLSHITLGGLGHAFVVDAKGMVLIHPDPALATKTLSDLFPQNTPVIGPALSSTRLNGRPVLVEFAPLTVSGVQWSLVLVVDEGLAFAPLATFRIAALVAALIGAVLLIILMQQALKRVVAQPVTGMTGAMRRLAGGDLQADIPGLGREDEIGAMASAVQVFRDHALERQRLEAEQAEAARAREVRTQRMEELIALFDRDMLQVLELVTSAATELEATAQSLQATAHRSAGDATTAAAATEQASVNVKSVASSTDMLVRSIANIADSAGESRQVAEQAMDAAARTDQTVRSLVQATDRISQIVGLINDIASQTNLLALNATIEAARAGDAGKGFAVVANEVKSLANQTAKATGEIASQIGEIQTVSNEAVQAIQGIASVITRINTLAGDISQAVQDQGDSTREIARNVAEAAQGTQDVSHSVINVTEGARETGDSAAQVLGAAAELARQAETLKSKVDGFFHNIRSL</sequence>
<comment type="caution">
    <text evidence="15">The sequence shown here is derived from an EMBL/GenBank/DDBJ whole genome shotgun (WGS) entry which is preliminary data.</text>
</comment>
<dbReference type="Gene3D" id="1.10.287.950">
    <property type="entry name" value="Methyl-accepting chemotaxis protein"/>
    <property type="match status" value="1"/>
</dbReference>
<evidence type="ECO:0000256" key="5">
    <source>
        <dbReference type="ARBA" id="ARBA00022692"/>
    </source>
</evidence>
<comment type="similarity">
    <text evidence="9">Belongs to the methyl-accepting chemotaxis (MCP) protein family.</text>
</comment>
<dbReference type="InterPro" id="IPR033479">
    <property type="entry name" value="dCache_1"/>
</dbReference>
<dbReference type="EMBL" id="JACIIX010000011">
    <property type="protein sequence ID" value="MBB6211454.1"/>
    <property type="molecule type" value="Genomic_DNA"/>
</dbReference>
<dbReference type="PANTHER" id="PTHR32089">
    <property type="entry name" value="METHYL-ACCEPTING CHEMOTAXIS PROTEIN MCPB"/>
    <property type="match status" value="1"/>
</dbReference>
<dbReference type="SMART" id="SM00304">
    <property type="entry name" value="HAMP"/>
    <property type="match status" value="1"/>
</dbReference>
<evidence type="ECO:0000256" key="9">
    <source>
        <dbReference type="ARBA" id="ARBA00029447"/>
    </source>
</evidence>
<dbReference type="InterPro" id="IPR004089">
    <property type="entry name" value="MCPsignal_dom"/>
</dbReference>
<keyword evidence="4" id="KW-0997">Cell inner membrane</keyword>
<comment type="subcellular location">
    <subcellularLocation>
        <location evidence="1">Cell inner membrane</location>
        <topology evidence="1">Multi-pass membrane protein</topology>
    </subcellularLocation>
</comment>
<evidence type="ECO:0000259" key="13">
    <source>
        <dbReference type="PROSITE" id="PS50192"/>
    </source>
</evidence>
<dbReference type="PRINTS" id="PR00260">
    <property type="entry name" value="CHEMTRNSDUCR"/>
</dbReference>
<dbReference type="Gene3D" id="3.30.450.20">
    <property type="entry name" value="PAS domain"/>
    <property type="match status" value="2"/>
</dbReference>
<dbReference type="Gene3D" id="1.10.8.500">
    <property type="entry name" value="HAMP domain in histidine kinase"/>
    <property type="match status" value="1"/>
</dbReference>
<dbReference type="SMART" id="SM00283">
    <property type="entry name" value="MA"/>
    <property type="match status" value="1"/>
</dbReference>
<evidence type="ECO:0000259" key="12">
    <source>
        <dbReference type="PROSITE" id="PS50111"/>
    </source>
</evidence>
<dbReference type="PROSITE" id="PS50192">
    <property type="entry name" value="T_SNARE"/>
    <property type="match status" value="1"/>
</dbReference>
<evidence type="ECO:0000259" key="14">
    <source>
        <dbReference type="PROSITE" id="PS50885"/>
    </source>
</evidence>
<dbReference type="GO" id="GO:0007165">
    <property type="term" value="P:signal transduction"/>
    <property type="evidence" value="ECO:0007669"/>
    <property type="project" value="UniProtKB-KW"/>
</dbReference>